<keyword evidence="2" id="KW-1133">Transmembrane helix</keyword>
<dbReference type="PRINTS" id="PR00813">
    <property type="entry name" value="BCTERIALGSPG"/>
</dbReference>
<reference evidence="3 4" key="1">
    <citation type="submission" date="2014-07" db="EMBL/GenBank/DDBJ databases">
        <title>Complete Genome Sequence of Dyella japonica Strain A8 Isolated from Malaysian Tropical Soil.</title>
        <authorList>
            <person name="Hui R.K.H."/>
            <person name="Chen J.-W."/>
            <person name="Chan K.-G."/>
            <person name="Leung F.C.C."/>
        </authorList>
    </citation>
    <scope>NUCLEOTIDE SEQUENCE [LARGE SCALE GENOMIC DNA]</scope>
    <source>
        <strain evidence="3 4">A8</strain>
    </source>
</reference>
<evidence type="ECO:0000256" key="1">
    <source>
        <dbReference type="ARBA" id="ARBA00022481"/>
    </source>
</evidence>
<dbReference type="STRING" id="1217721.HY57_09025"/>
<dbReference type="InterPro" id="IPR000983">
    <property type="entry name" value="Bac_GSPG_pilin"/>
</dbReference>
<dbReference type="InterPro" id="IPR031982">
    <property type="entry name" value="PilE-like"/>
</dbReference>
<evidence type="ECO:0000256" key="2">
    <source>
        <dbReference type="SAM" id="Phobius"/>
    </source>
</evidence>
<dbReference type="Pfam" id="PF16732">
    <property type="entry name" value="ComP_DUS"/>
    <property type="match status" value="1"/>
</dbReference>
<dbReference type="EMBL" id="CP008884">
    <property type="protein sequence ID" value="AIF47403.1"/>
    <property type="molecule type" value="Genomic_DNA"/>
</dbReference>
<name>A0A075K5F2_9GAMM</name>
<keyword evidence="2" id="KW-0812">Transmembrane</keyword>
<dbReference type="KEGG" id="dja:HY57_09025"/>
<proteinExistence type="predicted"/>
<dbReference type="PATRIC" id="fig|1217721.7.peg.1870"/>
<keyword evidence="2" id="KW-0472">Membrane</keyword>
<evidence type="ECO:0000313" key="4">
    <source>
        <dbReference type="Proteomes" id="UP000027987"/>
    </source>
</evidence>
<dbReference type="InterPro" id="IPR012902">
    <property type="entry name" value="N_methyl_site"/>
</dbReference>
<accession>A0A075K5F2</accession>
<keyword evidence="4" id="KW-1185">Reference proteome</keyword>
<gene>
    <name evidence="3" type="ORF">HY57_09025</name>
</gene>
<dbReference type="InterPro" id="IPR045584">
    <property type="entry name" value="Pilin-like"/>
</dbReference>
<organism evidence="3 4">
    <name type="scientific">Dyella japonica A8</name>
    <dbReference type="NCBI Taxonomy" id="1217721"/>
    <lineage>
        <taxon>Bacteria</taxon>
        <taxon>Pseudomonadati</taxon>
        <taxon>Pseudomonadota</taxon>
        <taxon>Gammaproteobacteria</taxon>
        <taxon>Lysobacterales</taxon>
        <taxon>Rhodanobacteraceae</taxon>
        <taxon>Dyella</taxon>
    </lineage>
</organism>
<feature type="transmembrane region" description="Helical" evidence="2">
    <location>
        <begin position="12"/>
        <end position="31"/>
    </location>
</feature>
<dbReference type="Pfam" id="PF07963">
    <property type="entry name" value="N_methyl"/>
    <property type="match status" value="1"/>
</dbReference>
<dbReference type="AlphaFoldDB" id="A0A075K5F2"/>
<dbReference type="Proteomes" id="UP000027987">
    <property type="component" value="Chromosome"/>
</dbReference>
<dbReference type="RefSeq" id="WP_019465799.1">
    <property type="nucleotide sequence ID" value="NZ_ALOY01000163.1"/>
</dbReference>
<dbReference type="SUPFAM" id="SSF54523">
    <property type="entry name" value="Pili subunits"/>
    <property type="match status" value="1"/>
</dbReference>
<dbReference type="NCBIfam" id="TIGR02532">
    <property type="entry name" value="IV_pilin_GFxxxE"/>
    <property type="match status" value="1"/>
</dbReference>
<protein>
    <recommendedName>
        <fullName evidence="5">Pilus assembly protein PilE</fullName>
    </recommendedName>
</protein>
<evidence type="ECO:0008006" key="5">
    <source>
        <dbReference type="Google" id="ProtNLM"/>
    </source>
</evidence>
<dbReference type="GO" id="GO:0015627">
    <property type="term" value="C:type II protein secretion system complex"/>
    <property type="evidence" value="ECO:0007669"/>
    <property type="project" value="InterPro"/>
</dbReference>
<dbReference type="GO" id="GO:0015628">
    <property type="term" value="P:protein secretion by the type II secretion system"/>
    <property type="evidence" value="ECO:0007669"/>
    <property type="project" value="InterPro"/>
</dbReference>
<dbReference type="Gene3D" id="3.30.700.10">
    <property type="entry name" value="Glycoprotein, Type 4 Pilin"/>
    <property type="match status" value="1"/>
</dbReference>
<evidence type="ECO:0000313" key="3">
    <source>
        <dbReference type="EMBL" id="AIF47403.1"/>
    </source>
</evidence>
<sequence>MSCISRRQAGFTLLEIMIVVMIIGILSAIAYPQYAQYVTRSKLVDGMNGLSAYRVSMEQYYQDNRVYACPTTGPAYPTSQYFTFSCTVAADASNTAAQTFVAKATANANTPMNGLVYSIDNTNTRQTVSVPSGWTSATSGCWSTSKGGC</sequence>
<keyword evidence="1" id="KW-0488">Methylation</keyword>
<dbReference type="HOGENOM" id="CLU_091705_6_3_6"/>
<dbReference type="GO" id="GO:0043683">
    <property type="term" value="P:type IV pilus assembly"/>
    <property type="evidence" value="ECO:0007669"/>
    <property type="project" value="InterPro"/>
</dbReference>
<dbReference type="PROSITE" id="PS00409">
    <property type="entry name" value="PROKAR_NTER_METHYL"/>
    <property type="match status" value="1"/>
</dbReference>